<dbReference type="Proteomes" id="UP000053660">
    <property type="component" value="Unassembled WGS sequence"/>
</dbReference>
<evidence type="ECO:0000313" key="2">
    <source>
        <dbReference type="Proteomes" id="UP000053660"/>
    </source>
</evidence>
<gene>
    <name evidence="1" type="ORF">OESDEN_03172</name>
</gene>
<proteinExistence type="predicted"/>
<dbReference type="Gene3D" id="3.40.50.300">
    <property type="entry name" value="P-loop containing nucleotide triphosphate hydrolases"/>
    <property type="match status" value="1"/>
</dbReference>
<reference evidence="1 2" key="1">
    <citation type="submission" date="2014-03" db="EMBL/GenBank/DDBJ databases">
        <title>Draft genome of the hookworm Oesophagostomum dentatum.</title>
        <authorList>
            <person name="Mitreva M."/>
        </authorList>
    </citation>
    <scope>NUCLEOTIDE SEQUENCE [LARGE SCALE GENOMIC DNA]</scope>
    <source>
        <strain evidence="1 2">OD-Hann</strain>
    </source>
</reference>
<dbReference type="EMBL" id="KN549571">
    <property type="protein sequence ID" value="KHJ96857.1"/>
    <property type="molecule type" value="Genomic_DNA"/>
</dbReference>
<protein>
    <submittedName>
        <fullName evidence="1">Uncharacterized protein</fullName>
    </submittedName>
</protein>
<accession>A0A0B1TM01</accession>
<dbReference type="OrthoDB" id="10265971at2759"/>
<organism evidence="1 2">
    <name type="scientific">Oesophagostomum dentatum</name>
    <name type="common">Nodular worm</name>
    <dbReference type="NCBI Taxonomy" id="61180"/>
    <lineage>
        <taxon>Eukaryota</taxon>
        <taxon>Metazoa</taxon>
        <taxon>Ecdysozoa</taxon>
        <taxon>Nematoda</taxon>
        <taxon>Chromadorea</taxon>
        <taxon>Rhabditida</taxon>
        <taxon>Rhabditina</taxon>
        <taxon>Rhabditomorpha</taxon>
        <taxon>Strongyloidea</taxon>
        <taxon>Strongylidae</taxon>
        <taxon>Oesophagostomum</taxon>
    </lineage>
</organism>
<keyword evidence="2" id="KW-1185">Reference proteome</keyword>
<evidence type="ECO:0000313" key="1">
    <source>
        <dbReference type="EMBL" id="KHJ96857.1"/>
    </source>
</evidence>
<dbReference type="InterPro" id="IPR027417">
    <property type="entry name" value="P-loop_NTPase"/>
</dbReference>
<name>A0A0B1TM01_OESDE</name>
<sequence length="294" mass="33857">MTAVGSQSAKKRKKSVVVELGDESDDEIVVVAEKRPPSQPYVERFDLYDPEHNAESYYAQNELPEFHTRNLERRISKEKAWLKPLPETSKLFFAACIPTKVEDLAINPKIVGKLKLLITSNVMCGKIIFVTGPAGSGKSTAVDVIARSLNFDILKWERDLQFEVKDTSGSSYLKEVGKLRSNYRQFYSTHFQGEDVVEFRRQIYPHLRNRESKDFIVFDLTSRDSSWLMSPRRIFTKSFIRDLDIAEVEFYPVASTFMRKGLRRTIDSLGFRSRLSAQDYKAVEKLANGPFWFA</sequence>
<dbReference type="AlphaFoldDB" id="A0A0B1TM01"/>
<dbReference type="SUPFAM" id="SSF52540">
    <property type="entry name" value="P-loop containing nucleoside triphosphate hydrolases"/>
    <property type="match status" value="1"/>
</dbReference>
<dbReference type="Pfam" id="PF03215">
    <property type="entry name" value="Rad17"/>
    <property type="match status" value="1"/>
</dbReference>